<dbReference type="AlphaFoldDB" id="A0A022R2L6"/>
<dbReference type="STRING" id="4155.A0A022R2L6"/>
<evidence type="ECO:0000259" key="1">
    <source>
        <dbReference type="PROSITE" id="PS50181"/>
    </source>
</evidence>
<dbReference type="EMBL" id="KI630752">
    <property type="protein sequence ID" value="EYU33853.1"/>
    <property type="molecule type" value="Genomic_DNA"/>
</dbReference>
<dbReference type="PROSITE" id="PS50181">
    <property type="entry name" value="FBOX"/>
    <property type="match status" value="1"/>
</dbReference>
<evidence type="ECO:0000313" key="2">
    <source>
        <dbReference type="EMBL" id="EYU33853.1"/>
    </source>
</evidence>
<protein>
    <recommendedName>
        <fullName evidence="1">F-box domain-containing protein</fullName>
    </recommendedName>
</protein>
<dbReference type="eggNOG" id="ENOG502QVMN">
    <property type="taxonomic scope" value="Eukaryota"/>
</dbReference>
<dbReference type="InterPro" id="IPR036047">
    <property type="entry name" value="F-box-like_dom_sf"/>
</dbReference>
<organism evidence="2 3">
    <name type="scientific">Erythranthe guttata</name>
    <name type="common">Yellow monkey flower</name>
    <name type="synonym">Mimulus guttatus</name>
    <dbReference type="NCBI Taxonomy" id="4155"/>
    <lineage>
        <taxon>Eukaryota</taxon>
        <taxon>Viridiplantae</taxon>
        <taxon>Streptophyta</taxon>
        <taxon>Embryophyta</taxon>
        <taxon>Tracheophyta</taxon>
        <taxon>Spermatophyta</taxon>
        <taxon>Magnoliopsida</taxon>
        <taxon>eudicotyledons</taxon>
        <taxon>Gunneridae</taxon>
        <taxon>Pentapetalae</taxon>
        <taxon>asterids</taxon>
        <taxon>lamiids</taxon>
        <taxon>Lamiales</taxon>
        <taxon>Phrymaceae</taxon>
        <taxon>Erythranthe</taxon>
    </lineage>
</organism>
<proteinExistence type="predicted"/>
<feature type="domain" description="F-box" evidence="1">
    <location>
        <begin position="1"/>
        <end position="43"/>
    </location>
</feature>
<reference evidence="2 3" key="1">
    <citation type="journal article" date="2013" name="Proc. Natl. Acad. Sci. U.S.A.">
        <title>Fine-scale variation in meiotic recombination in Mimulus inferred from population shotgun sequencing.</title>
        <authorList>
            <person name="Hellsten U."/>
            <person name="Wright K.M."/>
            <person name="Jenkins J."/>
            <person name="Shu S."/>
            <person name="Yuan Y."/>
            <person name="Wessler S.R."/>
            <person name="Schmutz J."/>
            <person name="Willis J.H."/>
            <person name="Rokhsar D.S."/>
        </authorList>
    </citation>
    <scope>NUCLEOTIDE SEQUENCE [LARGE SCALE GENOMIC DNA]</scope>
    <source>
        <strain evidence="3">cv. DUN x IM62</strain>
    </source>
</reference>
<dbReference type="PANTHER" id="PTHR31672:SF13">
    <property type="entry name" value="F-BOX PROTEIN CPR30-LIKE"/>
    <property type="match status" value="1"/>
</dbReference>
<dbReference type="InterPro" id="IPR017451">
    <property type="entry name" value="F-box-assoc_interact_dom"/>
</dbReference>
<dbReference type="CDD" id="cd22157">
    <property type="entry name" value="F-box_AtFBW1-like"/>
    <property type="match status" value="1"/>
</dbReference>
<dbReference type="InterPro" id="IPR050796">
    <property type="entry name" value="SCF_F-box_component"/>
</dbReference>
<dbReference type="SMART" id="SM00256">
    <property type="entry name" value="FBOX"/>
    <property type="match status" value="1"/>
</dbReference>
<sequence length="378" mass="42649">MADLPPELVEDILRCLPVKTLKRFRAVAKSWRSLIDGDDFAKLHLRHSLTTNSNRNLIIGGIGVYTVALDSLDGAHPIKPPFYYKTVDEISNSCNGVVLVMSEPPILWNPYSADYKVLPDCPVERAAPDGCYCMTGFGFGYDSRNDDYKVVRVTEFRHIINHSSMANVASIYSHRSNSWRGIDPVPYPLTFSRGSWRVHDSGSVLGLIIMGFSLETEMHYPMAMPDGVRVRGFVLTLDVVGDRLALVCTSRYRAVIWVMEEYGVADSWVELVALRCPAIERNDFVTPLVYSKEGDRVLLNCDDKRLVWYDLRTKSVDYVTVKGLPFAFYAEACVESLVSLGGGGRGKIKNSKLEKDERKENIRRKRDDFLSKGFKLVL</sequence>
<gene>
    <name evidence="2" type="ORF">MIMGU_mgv1a008305mg</name>
</gene>
<dbReference type="Pfam" id="PF07734">
    <property type="entry name" value="FBA_1"/>
    <property type="match status" value="1"/>
</dbReference>
<name>A0A022R2L6_ERYGU</name>
<keyword evidence="3" id="KW-1185">Reference proteome</keyword>
<dbReference type="PANTHER" id="PTHR31672">
    <property type="entry name" value="BNACNNG10540D PROTEIN"/>
    <property type="match status" value="1"/>
</dbReference>
<dbReference type="Gene3D" id="1.20.1280.50">
    <property type="match status" value="1"/>
</dbReference>
<accession>A0A022R2L6</accession>
<evidence type="ECO:0000313" key="3">
    <source>
        <dbReference type="Proteomes" id="UP000030748"/>
    </source>
</evidence>
<dbReference type="Proteomes" id="UP000030748">
    <property type="component" value="Unassembled WGS sequence"/>
</dbReference>
<dbReference type="Pfam" id="PF00646">
    <property type="entry name" value="F-box"/>
    <property type="match status" value="1"/>
</dbReference>
<dbReference type="NCBIfam" id="TIGR01640">
    <property type="entry name" value="F_box_assoc_1"/>
    <property type="match status" value="1"/>
</dbReference>
<dbReference type="SUPFAM" id="SSF81383">
    <property type="entry name" value="F-box domain"/>
    <property type="match status" value="1"/>
</dbReference>
<dbReference type="InterPro" id="IPR001810">
    <property type="entry name" value="F-box_dom"/>
</dbReference>
<dbReference type="InterPro" id="IPR006527">
    <property type="entry name" value="F-box-assoc_dom_typ1"/>
</dbReference>